<comment type="catalytic activity">
    <reaction evidence="2">
        <text>2 GTP = 3',3'-c-di-GMP + 2 diphosphate</text>
        <dbReference type="Rhea" id="RHEA:24898"/>
        <dbReference type="ChEBI" id="CHEBI:33019"/>
        <dbReference type="ChEBI" id="CHEBI:37565"/>
        <dbReference type="ChEBI" id="CHEBI:58805"/>
        <dbReference type="EC" id="2.7.7.65"/>
    </reaction>
</comment>
<organism evidence="5 6">
    <name type="scientific">Nautilia profundicola (strain ATCC BAA-1463 / DSM 18972 / AmH)</name>
    <dbReference type="NCBI Taxonomy" id="598659"/>
    <lineage>
        <taxon>Bacteria</taxon>
        <taxon>Pseudomonadati</taxon>
        <taxon>Campylobacterota</taxon>
        <taxon>Epsilonproteobacteria</taxon>
        <taxon>Nautiliales</taxon>
        <taxon>Nautiliaceae</taxon>
        <taxon>Nautilia</taxon>
    </lineage>
</organism>
<dbReference type="InterPro" id="IPR029787">
    <property type="entry name" value="Nucleotide_cyclase"/>
</dbReference>
<reference evidence="5 6" key="1">
    <citation type="journal article" date="2009" name="PLoS Genet.">
        <title>Adaptations to submarine hydrothermal environments exemplified by the genome of Nautilia profundicola.</title>
        <authorList>
            <person name="Campbell B.J."/>
            <person name="Smith J.L."/>
            <person name="Hanson T.E."/>
            <person name="Klotz M.G."/>
            <person name="Stein L.Y."/>
            <person name="Lee C.K."/>
            <person name="Wu D."/>
            <person name="Robinson J.M."/>
            <person name="Khouri H.M."/>
            <person name="Eisen J.A."/>
            <person name="Cary S.C."/>
        </authorList>
    </citation>
    <scope>NUCLEOTIDE SEQUENCE [LARGE SCALE GENOMIC DNA]</scope>
    <source>
        <strain evidence="6">ATCC BAA-1463 / DSM 18972 / AmH</strain>
    </source>
</reference>
<dbReference type="Gene3D" id="6.10.340.10">
    <property type="match status" value="1"/>
</dbReference>
<evidence type="ECO:0000313" key="5">
    <source>
        <dbReference type="EMBL" id="ACM92233.1"/>
    </source>
</evidence>
<dbReference type="EMBL" id="CP001279">
    <property type="protein sequence ID" value="ACM92233.1"/>
    <property type="molecule type" value="Genomic_DNA"/>
</dbReference>
<dbReference type="InterPro" id="IPR043128">
    <property type="entry name" value="Rev_trsase/Diguanyl_cyclase"/>
</dbReference>
<evidence type="ECO:0000256" key="2">
    <source>
        <dbReference type="ARBA" id="ARBA00034247"/>
    </source>
</evidence>
<dbReference type="Pfam" id="PF00990">
    <property type="entry name" value="GGDEF"/>
    <property type="match status" value="1"/>
</dbReference>
<evidence type="ECO:0000256" key="3">
    <source>
        <dbReference type="SAM" id="Phobius"/>
    </source>
</evidence>
<dbReference type="GO" id="GO:0043709">
    <property type="term" value="P:cell adhesion involved in single-species biofilm formation"/>
    <property type="evidence" value="ECO:0007669"/>
    <property type="project" value="TreeGrafter"/>
</dbReference>
<feature type="domain" description="GGDEF" evidence="4">
    <location>
        <begin position="406"/>
        <end position="540"/>
    </location>
</feature>
<dbReference type="AlphaFoldDB" id="B9L5N3"/>
<sequence>MKKKILLIIALIMIISTILRTMIVGYSFLNFSNATIENEANLLKELLQEVIDKDRFIKIIQKSQHIKEIEFINKKSSKTTILSDYNHKTFTTLLPFSDNQTLKIVFEADNYFKKLQNTYLQLIFIAIVSLIIIILIVNYFLTPYLEILEKIKTSTNNILNGNFNQHIDTKLKGEAKEFVDSFNIFLQKLKESFGVIEEKYTSLIEKERSDDPLNDAKETIEQLANIFKFKNMIEEDNTTDEIFNRLVDVLLNFKINNFSLIGIDNSENTTFEIYKQGDICCDILDNFKACRAYRLKKTINSQEFPKVCPMHYCDNEYICIPFSASGNFTGILKININSEAEKKHINKNLPYIKAYLNEVSAIIEAKYTLELLHNQSIKDPLTNLFNRRHLENILPMLIAAAQRRNEKLAFLMIDMDYFKTVNDTYGHKAGDTVLKTLANILINNVRKSDIVIRYGGEEFLIILQNIKSYEDAINIAEKIRTSIENTKIQLDNTVIQKTISIGISLFPEHCKQGWECIKYADIALYKAKENGRNQVVLFHEDFKKDYEEY</sequence>
<keyword evidence="6" id="KW-1185">Reference proteome</keyword>
<keyword evidence="3" id="KW-0812">Transmembrane</keyword>
<accession>B9L5N3</accession>
<dbReference type="EC" id="2.7.7.65" evidence="1"/>
<evidence type="ECO:0000256" key="1">
    <source>
        <dbReference type="ARBA" id="ARBA00012528"/>
    </source>
</evidence>
<keyword evidence="3" id="KW-0472">Membrane</keyword>
<dbReference type="Proteomes" id="UP000000448">
    <property type="component" value="Chromosome"/>
</dbReference>
<evidence type="ECO:0000259" key="4">
    <source>
        <dbReference type="PROSITE" id="PS50887"/>
    </source>
</evidence>
<dbReference type="GO" id="GO:1902201">
    <property type="term" value="P:negative regulation of bacterial-type flagellum-dependent cell motility"/>
    <property type="evidence" value="ECO:0007669"/>
    <property type="project" value="TreeGrafter"/>
</dbReference>
<dbReference type="GO" id="GO:0005886">
    <property type="term" value="C:plasma membrane"/>
    <property type="evidence" value="ECO:0007669"/>
    <property type="project" value="TreeGrafter"/>
</dbReference>
<dbReference type="PROSITE" id="PS50887">
    <property type="entry name" value="GGDEF"/>
    <property type="match status" value="1"/>
</dbReference>
<dbReference type="Gene3D" id="3.30.70.270">
    <property type="match status" value="1"/>
</dbReference>
<dbReference type="HOGENOM" id="CLU_495931_0_0_7"/>
<evidence type="ECO:0000313" key="6">
    <source>
        <dbReference type="Proteomes" id="UP000000448"/>
    </source>
</evidence>
<protein>
    <recommendedName>
        <fullName evidence="1">diguanylate cyclase</fullName>
        <ecNumber evidence="1">2.7.7.65</ecNumber>
    </recommendedName>
</protein>
<name>B9L5N3_NAUPA</name>
<dbReference type="CDD" id="cd01949">
    <property type="entry name" value="GGDEF"/>
    <property type="match status" value="1"/>
</dbReference>
<keyword evidence="3" id="KW-1133">Transmembrane helix</keyword>
<dbReference type="STRING" id="598659.NAMH_1279"/>
<dbReference type="FunFam" id="3.30.70.270:FF:000001">
    <property type="entry name" value="Diguanylate cyclase domain protein"/>
    <property type="match status" value="1"/>
</dbReference>
<dbReference type="eggNOG" id="COG2199">
    <property type="taxonomic scope" value="Bacteria"/>
</dbReference>
<dbReference type="SUPFAM" id="SSF55073">
    <property type="entry name" value="Nucleotide cyclase"/>
    <property type="match status" value="1"/>
</dbReference>
<dbReference type="OrthoDB" id="7323245at2"/>
<dbReference type="CDD" id="cd06225">
    <property type="entry name" value="HAMP"/>
    <property type="match status" value="1"/>
</dbReference>
<dbReference type="InterPro" id="IPR000160">
    <property type="entry name" value="GGDEF_dom"/>
</dbReference>
<proteinExistence type="predicted"/>
<dbReference type="NCBIfam" id="TIGR00254">
    <property type="entry name" value="GGDEF"/>
    <property type="match status" value="1"/>
</dbReference>
<dbReference type="SMART" id="SM00267">
    <property type="entry name" value="GGDEF"/>
    <property type="match status" value="1"/>
</dbReference>
<feature type="transmembrane region" description="Helical" evidence="3">
    <location>
        <begin position="7"/>
        <end position="29"/>
    </location>
</feature>
<dbReference type="GO" id="GO:0052621">
    <property type="term" value="F:diguanylate cyclase activity"/>
    <property type="evidence" value="ECO:0007669"/>
    <property type="project" value="UniProtKB-EC"/>
</dbReference>
<gene>
    <name evidence="5" type="ordered locus">NAMH_1279</name>
</gene>
<dbReference type="KEGG" id="nam:NAMH_1279"/>
<dbReference type="InterPro" id="IPR050469">
    <property type="entry name" value="Diguanylate_Cyclase"/>
</dbReference>
<dbReference type="PANTHER" id="PTHR45138">
    <property type="entry name" value="REGULATORY COMPONENTS OF SENSORY TRANSDUCTION SYSTEM"/>
    <property type="match status" value="1"/>
</dbReference>
<dbReference type="RefSeq" id="WP_012663605.1">
    <property type="nucleotide sequence ID" value="NC_012115.1"/>
</dbReference>
<feature type="transmembrane region" description="Helical" evidence="3">
    <location>
        <begin position="119"/>
        <end position="141"/>
    </location>
</feature>
<dbReference type="PANTHER" id="PTHR45138:SF9">
    <property type="entry name" value="DIGUANYLATE CYCLASE DGCM-RELATED"/>
    <property type="match status" value="1"/>
</dbReference>